<keyword evidence="2" id="KW-1185">Reference proteome</keyword>
<accession>A0A6A5VYF1</accession>
<name>A0A6A5VYF1_9PLEO</name>
<dbReference type="EMBL" id="ML977655">
    <property type="protein sequence ID" value="KAF1994583.1"/>
    <property type="molecule type" value="Genomic_DNA"/>
</dbReference>
<dbReference type="AlphaFoldDB" id="A0A6A5VYF1"/>
<protein>
    <submittedName>
        <fullName evidence="1">Uncharacterized protein</fullName>
    </submittedName>
</protein>
<evidence type="ECO:0000313" key="2">
    <source>
        <dbReference type="Proteomes" id="UP000799779"/>
    </source>
</evidence>
<evidence type="ECO:0000313" key="1">
    <source>
        <dbReference type="EMBL" id="KAF1994583.1"/>
    </source>
</evidence>
<proteinExistence type="predicted"/>
<organism evidence="1 2">
    <name type="scientific">Amniculicola lignicola CBS 123094</name>
    <dbReference type="NCBI Taxonomy" id="1392246"/>
    <lineage>
        <taxon>Eukaryota</taxon>
        <taxon>Fungi</taxon>
        <taxon>Dikarya</taxon>
        <taxon>Ascomycota</taxon>
        <taxon>Pezizomycotina</taxon>
        <taxon>Dothideomycetes</taxon>
        <taxon>Pleosporomycetidae</taxon>
        <taxon>Pleosporales</taxon>
        <taxon>Amniculicolaceae</taxon>
        <taxon>Amniculicola</taxon>
    </lineage>
</organism>
<gene>
    <name evidence="1" type="ORF">P154DRAFT_526932</name>
</gene>
<sequence length="123" mass="12359">MARGASCPFAVLLPSSRRPLAVLSPCSRAILSTIARPRSGGPAQPSAAVCPRDPESACQRAARLHTPASAGPLSSLCARSRLAVRRSTVQLAVRVSQGTALGAIQALANGSMSNGAADGSAGR</sequence>
<reference evidence="1" key="1">
    <citation type="journal article" date="2020" name="Stud. Mycol.">
        <title>101 Dothideomycetes genomes: a test case for predicting lifestyles and emergence of pathogens.</title>
        <authorList>
            <person name="Haridas S."/>
            <person name="Albert R."/>
            <person name="Binder M."/>
            <person name="Bloem J."/>
            <person name="Labutti K."/>
            <person name="Salamov A."/>
            <person name="Andreopoulos B."/>
            <person name="Baker S."/>
            <person name="Barry K."/>
            <person name="Bills G."/>
            <person name="Bluhm B."/>
            <person name="Cannon C."/>
            <person name="Castanera R."/>
            <person name="Culley D."/>
            <person name="Daum C."/>
            <person name="Ezra D."/>
            <person name="Gonzalez J."/>
            <person name="Henrissat B."/>
            <person name="Kuo A."/>
            <person name="Liang C."/>
            <person name="Lipzen A."/>
            <person name="Lutzoni F."/>
            <person name="Magnuson J."/>
            <person name="Mondo S."/>
            <person name="Nolan M."/>
            <person name="Ohm R."/>
            <person name="Pangilinan J."/>
            <person name="Park H.-J."/>
            <person name="Ramirez L."/>
            <person name="Alfaro M."/>
            <person name="Sun H."/>
            <person name="Tritt A."/>
            <person name="Yoshinaga Y."/>
            <person name="Zwiers L.-H."/>
            <person name="Turgeon B."/>
            <person name="Goodwin S."/>
            <person name="Spatafora J."/>
            <person name="Crous P."/>
            <person name="Grigoriev I."/>
        </authorList>
    </citation>
    <scope>NUCLEOTIDE SEQUENCE</scope>
    <source>
        <strain evidence="1">CBS 123094</strain>
    </source>
</reference>
<dbReference type="Proteomes" id="UP000799779">
    <property type="component" value="Unassembled WGS sequence"/>
</dbReference>